<reference evidence="1" key="1">
    <citation type="journal article" date="2015" name="Nature">
        <title>Complex archaea that bridge the gap between prokaryotes and eukaryotes.</title>
        <authorList>
            <person name="Spang A."/>
            <person name="Saw J.H."/>
            <person name="Jorgensen S.L."/>
            <person name="Zaremba-Niedzwiedzka K."/>
            <person name="Martijn J."/>
            <person name="Lind A.E."/>
            <person name="van Eijk R."/>
            <person name="Schleper C."/>
            <person name="Guy L."/>
            <person name="Ettema T.J."/>
        </authorList>
    </citation>
    <scope>NUCLEOTIDE SEQUENCE</scope>
</reference>
<organism evidence="1">
    <name type="scientific">marine sediment metagenome</name>
    <dbReference type="NCBI Taxonomy" id="412755"/>
    <lineage>
        <taxon>unclassified sequences</taxon>
        <taxon>metagenomes</taxon>
        <taxon>ecological metagenomes</taxon>
    </lineage>
</organism>
<dbReference type="EMBL" id="LAZR01000254">
    <property type="protein sequence ID" value="KKN78989.1"/>
    <property type="molecule type" value="Genomic_DNA"/>
</dbReference>
<accession>A0A0F9TIC6</accession>
<sequence length="383" mass="44405">MGHQVKRILTIGLLAIAVTAYATDSRFRRFPPDLSLSCLLWGICEPPRRLIPIDPWEYYVPRSVGVNLMSWDKSMGAGQEMDWWDVMGPLGTPNWETVEWARDEFGLTAIGLMLRAHPWDNYYENIRKLFRLPGIDIIVFRPEYWGFTDYRCDGSLGVLWVEYPTGPNDNFPWYEWSVFDGLYGYYANQDKTIIVTNIEADWQLRGVGCRDGEHRPEDYEWYMLREFNRRQAAAERAREANPDAALRVDHGIEVNFFGNEDWQDNTILCGIIPHMDSEPDRIGLSLYAMAGDPVEALHYAMECTGLPANRFYISEVGSRRLDRQYDRIYDVTDTLFNEGVSFALVWSLDVLPEDTDWSVVDPYTGTWCGGMDAIHDLNLKWRE</sequence>
<dbReference type="AlphaFoldDB" id="A0A0F9TIC6"/>
<protein>
    <submittedName>
        <fullName evidence="1">Uncharacterized protein</fullName>
    </submittedName>
</protein>
<evidence type="ECO:0000313" key="1">
    <source>
        <dbReference type="EMBL" id="KKN78989.1"/>
    </source>
</evidence>
<proteinExistence type="predicted"/>
<comment type="caution">
    <text evidence="1">The sequence shown here is derived from an EMBL/GenBank/DDBJ whole genome shotgun (WGS) entry which is preliminary data.</text>
</comment>
<name>A0A0F9TIC6_9ZZZZ</name>
<gene>
    <name evidence="1" type="ORF">LCGC14_0344650</name>
</gene>